<organism evidence="1 2">
    <name type="scientific">Mycena alexandri</name>
    <dbReference type="NCBI Taxonomy" id="1745969"/>
    <lineage>
        <taxon>Eukaryota</taxon>
        <taxon>Fungi</taxon>
        <taxon>Dikarya</taxon>
        <taxon>Basidiomycota</taxon>
        <taxon>Agaricomycotina</taxon>
        <taxon>Agaricomycetes</taxon>
        <taxon>Agaricomycetidae</taxon>
        <taxon>Agaricales</taxon>
        <taxon>Marasmiineae</taxon>
        <taxon>Mycenaceae</taxon>
        <taxon>Mycena</taxon>
    </lineage>
</organism>
<protein>
    <submittedName>
        <fullName evidence="1">Uncharacterized protein</fullName>
    </submittedName>
</protein>
<reference evidence="1" key="1">
    <citation type="submission" date="2023-03" db="EMBL/GenBank/DDBJ databases">
        <title>Massive genome expansion in bonnet fungi (Mycena s.s.) driven by repeated elements and novel gene families across ecological guilds.</title>
        <authorList>
            <consortium name="Lawrence Berkeley National Laboratory"/>
            <person name="Harder C.B."/>
            <person name="Miyauchi S."/>
            <person name="Viragh M."/>
            <person name="Kuo A."/>
            <person name="Thoen E."/>
            <person name="Andreopoulos B."/>
            <person name="Lu D."/>
            <person name="Skrede I."/>
            <person name="Drula E."/>
            <person name="Henrissat B."/>
            <person name="Morin E."/>
            <person name="Kohler A."/>
            <person name="Barry K."/>
            <person name="LaButti K."/>
            <person name="Morin E."/>
            <person name="Salamov A."/>
            <person name="Lipzen A."/>
            <person name="Mereny Z."/>
            <person name="Hegedus B."/>
            <person name="Baldrian P."/>
            <person name="Stursova M."/>
            <person name="Weitz H."/>
            <person name="Taylor A."/>
            <person name="Grigoriev I.V."/>
            <person name="Nagy L.G."/>
            <person name="Martin F."/>
            <person name="Kauserud H."/>
        </authorList>
    </citation>
    <scope>NUCLEOTIDE SEQUENCE</scope>
    <source>
        <strain evidence="1">CBHHK200</strain>
    </source>
</reference>
<proteinExistence type="predicted"/>
<name>A0AAD6T8K4_9AGAR</name>
<evidence type="ECO:0000313" key="1">
    <source>
        <dbReference type="EMBL" id="KAJ7041368.1"/>
    </source>
</evidence>
<dbReference type="Proteomes" id="UP001218188">
    <property type="component" value="Unassembled WGS sequence"/>
</dbReference>
<dbReference type="EMBL" id="JARJCM010000017">
    <property type="protein sequence ID" value="KAJ7041368.1"/>
    <property type="molecule type" value="Genomic_DNA"/>
</dbReference>
<accession>A0AAD6T8K4</accession>
<keyword evidence="2" id="KW-1185">Reference proteome</keyword>
<comment type="caution">
    <text evidence="1">The sequence shown here is derived from an EMBL/GenBank/DDBJ whole genome shotgun (WGS) entry which is preliminary data.</text>
</comment>
<evidence type="ECO:0000313" key="2">
    <source>
        <dbReference type="Proteomes" id="UP001218188"/>
    </source>
</evidence>
<gene>
    <name evidence="1" type="ORF">C8F04DRAFT_1253073</name>
</gene>
<dbReference type="AlphaFoldDB" id="A0AAD6T8K4"/>
<sequence>MGRARALAGAARVGAYMAPPRGRSLALRTSAWAAHRARRHGTALTICLWSMFARLRLQMSVYTVVGSDLCCFAPTQVSVAAQFLSLRRCAVISVLPGRDAAPVLRSDRGLLKGLARIRNCEPFTLTLTLTLTCAAYPLTVPHVLLCPAPYPLTPRARRGLHPCAPSVPLPARVPYAYLSSYLPFGLCPTSGGSSYKGPLVYIDHCAPPCYSSFSSNASSIGSAPTPPPYVLLPDRPHLVTATYSRVVPTAAYPYLHLPYPAPAHSD</sequence>